<dbReference type="AlphaFoldDB" id="A0A9P7K9H2"/>
<dbReference type="PANTHER" id="PTHR38123">
    <property type="entry name" value="CELL WALL SERINE-THREONINE-RICH GALACTOMANNOPROTEIN MP1 (AFU_ORTHOLOGUE AFUA_4G03240)"/>
    <property type="match status" value="1"/>
</dbReference>
<dbReference type="InterPro" id="IPR021054">
    <property type="entry name" value="Cell_wall_mannoprotein_1"/>
</dbReference>
<dbReference type="Pfam" id="PF12296">
    <property type="entry name" value="HsbA"/>
    <property type="match status" value="1"/>
</dbReference>
<dbReference type="EMBL" id="JABCKV010000115">
    <property type="protein sequence ID" value="KAG5643406.1"/>
    <property type="molecule type" value="Genomic_DNA"/>
</dbReference>
<reference evidence="2" key="2">
    <citation type="submission" date="2021-10" db="EMBL/GenBank/DDBJ databases">
        <title>Phylogenomics reveals ancestral predisposition of the termite-cultivated fungus Termitomyces towards a domesticated lifestyle.</title>
        <authorList>
            <person name="Auxier B."/>
            <person name="Grum-Grzhimaylo A."/>
            <person name="Cardenas M.E."/>
            <person name="Lodge J.D."/>
            <person name="Laessoe T."/>
            <person name="Pedersen O."/>
            <person name="Smith M.E."/>
            <person name="Kuyper T.W."/>
            <person name="Franco-Molano E.A."/>
            <person name="Baroni T.J."/>
            <person name="Aanen D.K."/>
        </authorList>
    </citation>
    <scope>NUCLEOTIDE SEQUENCE</scope>
    <source>
        <strain evidence="2">AP01</strain>
        <tissue evidence="2">Mycelium</tissue>
    </source>
</reference>
<evidence type="ECO:0000256" key="1">
    <source>
        <dbReference type="SAM" id="SignalP"/>
    </source>
</evidence>
<protein>
    <recommendedName>
        <fullName evidence="4">Cell wall galactomannoprotein</fullName>
    </recommendedName>
</protein>
<accession>A0A9P7K9H2</accession>
<gene>
    <name evidence="2" type="ORF">DXG03_000984</name>
</gene>
<feature type="signal peptide" evidence="1">
    <location>
        <begin position="1"/>
        <end position="19"/>
    </location>
</feature>
<name>A0A9P7K9H2_9AGAR</name>
<dbReference type="GO" id="GO:0005576">
    <property type="term" value="C:extracellular region"/>
    <property type="evidence" value="ECO:0007669"/>
    <property type="project" value="TreeGrafter"/>
</dbReference>
<feature type="chain" id="PRO_5040431244" description="Cell wall galactomannoprotein" evidence="1">
    <location>
        <begin position="20"/>
        <end position="174"/>
    </location>
</feature>
<comment type="caution">
    <text evidence="2">The sequence shown here is derived from an EMBL/GenBank/DDBJ whole genome shotgun (WGS) entry which is preliminary data.</text>
</comment>
<proteinExistence type="predicted"/>
<evidence type="ECO:0008006" key="4">
    <source>
        <dbReference type="Google" id="ProtNLM"/>
    </source>
</evidence>
<organism evidence="2 3">
    <name type="scientific">Asterophora parasitica</name>
    <dbReference type="NCBI Taxonomy" id="117018"/>
    <lineage>
        <taxon>Eukaryota</taxon>
        <taxon>Fungi</taxon>
        <taxon>Dikarya</taxon>
        <taxon>Basidiomycota</taxon>
        <taxon>Agaricomycotina</taxon>
        <taxon>Agaricomycetes</taxon>
        <taxon>Agaricomycetidae</taxon>
        <taxon>Agaricales</taxon>
        <taxon>Tricholomatineae</taxon>
        <taxon>Lyophyllaceae</taxon>
        <taxon>Asterophora</taxon>
    </lineage>
</organism>
<evidence type="ECO:0000313" key="2">
    <source>
        <dbReference type="EMBL" id="KAG5643406.1"/>
    </source>
</evidence>
<evidence type="ECO:0000313" key="3">
    <source>
        <dbReference type="Proteomes" id="UP000775547"/>
    </source>
</evidence>
<keyword evidence="3" id="KW-1185">Reference proteome</keyword>
<sequence>MKLTYALFAFASIASSIAATPYEAITADVAKIQGEVTSLDKGITALPTSQATIPQVVGIATTARALITAVNTGTTHAIITGNLSPEEAQKVVDRIQAIVPEVTNTLRVIVLKHNAFPDTSLALVGRTLRELNISFVLFADALIKYAKPNVIKQVVTIQADLIFKFKGAEAAFPV</sequence>
<reference evidence="2" key="1">
    <citation type="submission" date="2020-07" db="EMBL/GenBank/DDBJ databases">
        <authorList>
            <person name="Nieuwenhuis M."/>
            <person name="Van De Peppel L.J.J."/>
        </authorList>
    </citation>
    <scope>NUCLEOTIDE SEQUENCE</scope>
    <source>
        <strain evidence="2">AP01</strain>
        <tissue evidence="2">Mycelium</tissue>
    </source>
</reference>
<dbReference type="PANTHER" id="PTHR38123:SF1">
    <property type="entry name" value="HYDROPHOBIC SURFACE BINDING PROTEIN"/>
    <property type="match status" value="1"/>
</dbReference>
<keyword evidence="1" id="KW-0732">Signal</keyword>
<dbReference type="Proteomes" id="UP000775547">
    <property type="component" value="Unassembled WGS sequence"/>
</dbReference>
<dbReference type="OrthoDB" id="10516092at2759"/>